<protein>
    <submittedName>
        <fullName evidence="10">Choline/carnitine/betaine transporter</fullName>
    </submittedName>
</protein>
<evidence type="ECO:0000256" key="2">
    <source>
        <dbReference type="ARBA" id="ARBA00005658"/>
    </source>
</evidence>
<dbReference type="Proteomes" id="UP000010729">
    <property type="component" value="Unassembled WGS sequence"/>
</dbReference>
<dbReference type="PROSITE" id="PS01303">
    <property type="entry name" value="BCCT"/>
    <property type="match status" value="1"/>
</dbReference>
<keyword evidence="11" id="KW-1185">Reference proteome</keyword>
<dbReference type="PANTHER" id="PTHR30047">
    <property type="entry name" value="HIGH-AFFINITY CHOLINE TRANSPORT PROTEIN-RELATED"/>
    <property type="match status" value="1"/>
</dbReference>
<dbReference type="GO" id="GO:0005886">
    <property type="term" value="C:plasma membrane"/>
    <property type="evidence" value="ECO:0007669"/>
    <property type="project" value="UniProtKB-SubCell"/>
</dbReference>
<keyword evidence="3" id="KW-0813">Transport</keyword>
<dbReference type="Pfam" id="PF02028">
    <property type="entry name" value="BCCT"/>
    <property type="match status" value="1"/>
</dbReference>
<accession>N1V213</accession>
<dbReference type="NCBIfam" id="TIGR00842">
    <property type="entry name" value="bcct"/>
    <property type="match status" value="1"/>
</dbReference>
<comment type="caution">
    <text evidence="10">The sequence shown here is derived from an EMBL/GenBank/DDBJ whole genome shotgun (WGS) entry which is preliminary data.</text>
</comment>
<evidence type="ECO:0000256" key="6">
    <source>
        <dbReference type="ARBA" id="ARBA00022989"/>
    </source>
</evidence>
<feature type="region of interest" description="Disordered" evidence="8">
    <location>
        <begin position="1"/>
        <end position="33"/>
    </location>
</feature>
<comment type="similarity">
    <text evidence="2">Belongs to the BCCT transporter (TC 2.A.15) family.</text>
</comment>
<sequence>MLGQRVPPGKEPTATSEVFMSNEPSGESAQSRLGDAVSAPPAKGWATVDKTVFGVSVGIIVVLCLLGVFATEWFEATAAAALSWITTTFGWLFVLGATGFVVFSLVLAFGRYGSIPLSKEGEEAEYSTLSWIAMMFSAGMGIGLMFFGVYEPVTHLASPPPFAEVDAGSEAAAQTAMAYTFFHWGLHPWAIYAVVGLALAYSTYRMGRGNLMSAPFHSLFGRERIEDKGWGKPIDILAIICTKFGSATSMGLGALQIAAGLALLRTGQFEDDPGAAMPILIICVLTVGVIISAASGVSRGIKWLSNTNMVLAFVLLVFVFVVGPTVFILDLLPSSIGAYFSSFVDMSFNSGVFGGHDWLASWTIFYWAWWISWTPFVGTFIAKISRGRTIREFVLGVMLVPTAVSVVWFTIFGGAGINLQLGGVDIAGTGSEAAGFFAALQQYPFFFGAALVVMVLTAVFFVSGADAGSLVLGTLTSRGAKDPWIPLVIMWAILTGAVAAMLLFVGGLGALQTFTILAASPFVLIIIGLCVALYVDLRRDPLRQRRAGPVRGAVTVPSNVPFAETGQIPITEEPPAGRDKP</sequence>
<keyword evidence="5 9" id="KW-0812">Transmembrane</keyword>
<dbReference type="InterPro" id="IPR018093">
    <property type="entry name" value="BCCT_CS"/>
</dbReference>
<feature type="transmembrane region" description="Helical" evidence="9">
    <location>
        <begin position="236"/>
        <end position="263"/>
    </location>
</feature>
<gene>
    <name evidence="10" type="ORF">D477_004666</name>
</gene>
<feature type="transmembrane region" description="Helical" evidence="9">
    <location>
        <begin position="514"/>
        <end position="535"/>
    </location>
</feature>
<feature type="transmembrane region" description="Helical" evidence="9">
    <location>
        <begin position="309"/>
        <end position="339"/>
    </location>
</feature>
<dbReference type="PANTHER" id="PTHR30047:SF7">
    <property type="entry name" value="HIGH-AFFINITY CHOLINE TRANSPORT PROTEIN"/>
    <property type="match status" value="1"/>
</dbReference>
<feature type="transmembrane region" description="Helical" evidence="9">
    <location>
        <begin position="359"/>
        <end position="381"/>
    </location>
</feature>
<reference evidence="10 11" key="1">
    <citation type="journal article" date="2013" name="Genome Announc.">
        <title>Draft Genome Sequence of Arthrobacter crystallopoietes Strain BAB-32, Revealing Genes for Bioremediation.</title>
        <authorList>
            <person name="Joshi M.N."/>
            <person name="Pandit A.S."/>
            <person name="Sharma A."/>
            <person name="Pandya R.V."/>
            <person name="Desai S.M."/>
            <person name="Saxena A.K."/>
            <person name="Bagatharia S.B."/>
        </authorList>
    </citation>
    <scope>NUCLEOTIDE SEQUENCE [LARGE SCALE GENOMIC DNA]</scope>
    <source>
        <strain evidence="10 11">BAB-32</strain>
    </source>
</reference>
<dbReference type="EMBL" id="ANPE02000076">
    <property type="protein sequence ID" value="EMY35365.1"/>
    <property type="molecule type" value="Genomic_DNA"/>
</dbReference>
<dbReference type="AlphaFoldDB" id="N1V213"/>
<evidence type="ECO:0000313" key="10">
    <source>
        <dbReference type="EMBL" id="EMY35365.1"/>
    </source>
</evidence>
<name>N1V213_9MICC</name>
<feature type="transmembrane region" description="Helical" evidence="9">
    <location>
        <begin position="186"/>
        <end position="204"/>
    </location>
</feature>
<organism evidence="10 11">
    <name type="scientific">Arthrobacter crystallopoietes BAB-32</name>
    <dbReference type="NCBI Taxonomy" id="1246476"/>
    <lineage>
        <taxon>Bacteria</taxon>
        <taxon>Bacillati</taxon>
        <taxon>Actinomycetota</taxon>
        <taxon>Actinomycetes</taxon>
        <taxon>Micrococcales</taxon>
        <taxon>Micrococcaceae</taxon>
        <taxon>Crystallibacter</taxon>
    </lineage>
</organism>
<dbReference type="GO" id="GO:0022857">
    <property type="term" value="F:transmembrane transporter activity"/>
    <property type="evidence" value="ECO:0007669"/>
    <property type="project" value="InterPro"/>
</dbReference>
<evidence type="ECO:0000256" key="1">
    <source>
        <dbReference type="ARBA" id="ARBA00004651"/>
    </source>
</evidence>
<keyword evidence="7 9" id="KW-0472">Membrane</keyword>
<evidence type="ECO:0000256" key="9">
    <source>
        <dbReference type="SAM" id="Phobius"/>
    </source>
</evidence>
<feature type="transmembrane region" description="Helical" evidence="9">
    <location>
        <begin position="89"/>
        <end position="109"/>
    </location>
</feature>
<keyword evidence="4" id="KW-1003">Cell membrane</keyword>
<evidence type="ECO:0000256" key="8">
    <source>
        <dbReference type="SAM" id="MobiDB-lite"/>
    </source>
</evidence>
<feature type="transmembrane region" description="Helical" evidence="9">
    <location>
        <begin position="484"/>
        <end position="508"/>
    </location>
</feature>
<feature type="compositionally biased region" description="Polar residues" evidence="8">
    <location>
        <begin position="13"/>
        <end position="31"/>
    </location>
</feature>
<evidence type="ECO:0000256" key="4">
    <source>
        <dbReference type="ARBA" id="ARBA00022475"/>
    </source>
</evidence>
<feature type="transmembrane region" description="Helical" evidence="9">
    <location>
        <begin position="393"/>
        <end position="415"/>
    </location>
</feature>
<proteinExistence type="inferred from homology"/>
<dbReference type="OrthoDB" id="9775735at2"/>
<dbReference type="InterPro" id="IPR000060">
    <property type="entry name" value="BCCT_transptr"/>
</dbReference>
<evidence type="ECO:0000256" key="7">
    <source>
        <dbReference type="ARBA" id="ARBA00023136"/>
    </source>
</evidence>
<feature type="transmembrane region" description="Helical" evidence="9">
    <location>
        <begin position="275"/>
        <end position="297"/>
    </location>
</feature>
<evidence type="ECO:0000256" key="3">
    <source>
        <dbReference type="ARBA" id="ARBA00022448"/>
    </source>
</evidence>
<feature type="transmembrane region" description="Helical" evidence="9">
    <location>
        <begin position="129"/>
        <end position="150"/>
    </location>
</feature>
<evidence type="ECO:0000313" key="11">
    <source>
        <dbReference type="Proteomes" id="UP000010729"/>
    </source>
</evidence>
<feature type="transmembrane region" description="Helical" evidence="9">
    <location>
        <begin position="445"/>
        <end position="472"/>
    </location>
</feature>
<keyword evidence="6 9" id="KW-1133">Transmembrane helix</keyword>
<comment type="subcellular location">
    <subcellularLocation>
        <location evidence="1">Cell membrane</location>
        <topology evidence="1">Multi-pass membrane protein</topology>
    </subcellularLocation>
</comment>
<feature type="transmembrane region" description="Helical" evidence="9">
    <location>
        <begin position="51"/>
        <end position="69"/>
    </location>
</feature>
<evidence type="ECO:0000256" key="5">
    <source>
        <dbReference type="ARBA" id="ARBA00022692"/>
    </source>
</evidence>